<keyword evidence="4" id="KW-1185">Reference proteome</keyword>
<dbReference type="Proteomes" id="UP000218505">
    <property type="component" value="Chromosome"/>
</dbReference>
<dbReference type="Pfam" id="PF01255">
    <property type="entry name" value="Prenyltransf"/>
    <property type="match status" value="1"/>
</dbReference>
<dbReference type="AlphaFoldDB" id="A0A290ZH58"/>
<dbReference type="KEGG" id="apre:CNX65_22715"/>
<dbReference type="EMBL" id="CP023445">
    <property type="protein sequence ID" value="ATE58323.1"/>
    <property type="molecule type" value="Genomic_DNA"/>
</dbReference>
<dbReference type="PANTHER" id="PTHR10291">
    <property type="entry name" value="DEHYDRODOLICHYL DIPHOSPHATE SYNTHASE FAMILY MEMBER"/>
    <property type="match status" value="1"/>
</dbReference>
<accession>A0A290ZH58</accession>
<gene>
    <name evidence="3" type="ORF">CNX65_22715</name>
</gene>
<sequence>MDGNRRWAREQGYANPSIGHLHGGEHLETVLGWCADFGIRYVTVFVASSDNLRKRGSEETAFLMEVVERVVVGRGRPLVAHQLHAGRDVRRGEPGGRRRVRAGQTAPAAGVRAVRDLAAGAPACQRHGRGHRVLPTTRPRRPG</sequence>
<organism evidence="3 4">
    <name type="scientific">Actinosynnema pretiosum</name>
    <dbReference type="NCBI Taxonomy" id="42197"/>
    <lineage>
        <taxon>Bacteria</taxon>
        <taxon>Bacillati</taxon>
        <taxon>Actinomycetota</taxon>
        <taxon>Actinomycetes</taxon>
        <taxon>Pseudonocardiales</taxon>
        <taxon>Pseudonocardiaceae</taxon>
        <taxon>Actinosynnema</taxon>
    </lineage>
</organism>
<dbReference type="InterPro" id="IPR036424">
    <property type="entry name" value="UPP_synth-like_sf"/>
</dbReference>
<dbReference type="PANTHER" id="PTHR10291:SF43">
    <property type="entry name" value="DEHYDRODOLICHYL DIPHOSPHATE SYNTHASE COMPLEX SUBUNIT DHDDS"/>
    <property type="match status" value="1"/>
</dbReference>
<evidence type="ECO:0000256" key="1">
    <source>
        <dbReference type="ARBA" id="ARBA00022679"/>
    </source>
</evidence>
<dbReference type="SUPFAM" id="SSF64005">
    <property type="entry name" value="Undecaprenyl diphosphate synthase"/>
    <property type="match status" value="1"/>
</dbReference>
<keyword evidence="1" id="KW-0808">Transferase</keyword>
<protein>
    <recommendedName>
        <fullName evidence="5">Undecaprenyl diphosphate synthase</fullName>
    </recommendedName>
</protein>
<dbReference type="Gene3D" id="3.40.1180.10">
    <property type="entry name" value="Decaprenyl diphosphate synthase-like"/>
    <property type="match status" value="1"/>
</dbReference>
<comment type="similarity">
    <text evidence="2">Belongs to the UPP synthase family. Z-FPP synthase subfamily.</text>
</comment>
<reference evidence="3" key="1">
    <citation type="submission" date="2017-09" db="EMBL/GenBank/DDBJ databases">
        <title>Complete Genome Sequence of ansamitocin-producing Bacterium Actinosynnema pretiosum X47.</title>
        <authorList>
            <person name="Cao G."/>
            <person name="Zong G."/>
            <person name="Zhong C."/>
            <person name="Fu J."/>
        </authorList>
    </citation>
    <scope>NUCLEOTIDE SEQUENCE [LARGE SCALE GENOMIC DNA]</scope>
    <source>
        <strain evidence="3">X47</strain>
    </source>
</reference>
<evidence type="ECO:0000313" key="3">
    <source>
        <dbReference type="EMBL" id="ATE58323.1"/>
    </source>
</evidence>
<evidence type="ECO:0000313" key="4">
    <source>
        <dbReference type="Proteomes" id="UP000218505"/>
    </source>
</evidence>
<evidence type="ECO:0008006" key="5">
    <source>
        <dbReference type="Google" id="ProtNLM"/>
    </source>
</evidence>
<evidence type="ECO:0000256" key="2">
    <source>
        <dbReference type="ARBA" id="ARBA00038453"/>
    </source>
</evidence>
<name>A0A290ZH58_9PSEU</name>
<proteinExistence type="inferred from homology"/>
<dbReference type="GO" id="GO:0016094">
    <property type="term" value="P:polyprenol biosynthetic process"/>
    <property type="evidence" value="ECO:0007669"/>
    <property type="project" value="TreeGrafter"/>
</dbReference>
<dbReference type="GO" id="GO:0045547">
    <property type="term" value="F:ditrans,polycis-polyprenyl diphosphate synthase [(2E,6E)-farnesyl diphosphate specific] activity"/>
    <property type="evidence" value="ECO:0007669"/>
    <property type="project" value="TreeGrafter"/>
</dbReference>
<dbReference type="InterPro" id="IPR001441">
    <property type="entry name" value="UPP_synth-like"/>
</dbReference>